<dbReference type="EMBL" id="SLUK01000013">
    <property type="protein sequence ID" value="TCL41593.1"/>
    <property type="molecule type" value="Genomic_DNA"/>
</dbReference>
<feature type="transmembrane region" description="Helical" evidence="1">
    <location>
        <begin position="29"/>
        <end position="49"/>
    </location>
</feature>
<dbReference type="InterPro" id="IPR049458">
    <property type="entry name" value="EpsG-like"/>
</dbReference>
<comment type="caution">
    <text evidence="2">The sequence shown here is derived from an EMBL/GenBank/DDBJ whole genome shotgun (WGS) entry which is preliminary data.</text>
</comment>
<name>A0A9X8Y7D0_9FIRM</name>
<dbReference type="RefSeq" id="WP_132085186.1">
    <property type="nucleotide sequence ID" value="NZ_SLUK01000013.1"/>
</dbReference>
<accession>A0A9X8Y7D0</accession>
<evidence type="ECO:0000313" key="2">
    <source>
        <dbReference type="EMBL" id="TCL41593.1"/>
    </source>
</evidence>
<dbReference type="Pfam" id="PF14897">
    <property type="entry name" value="EpsG"/>
    <property type="match status" value="1"/>
</dbReference>
<gene>
    <name evidence="2" type="ORF">EDD78_11367</name>
</gene>
<feature type="transmembrane region" description="Helical" evidence="1">
    <location>
        <begin position="198"/>
        <end position="219"/>
    </location>
</feature>
<feature type="transmembrane region" description="Helical" evidence="1">
    <location>
        <begin position="96"/>
        <end position="115"/>
    </location>
</feature>
<protein>
    <submittedName>
        <fullName evidence="2">EpsG-like putative glucosyltransferase</fullName>
    </submittedName>
</protein>
<feature type="transmembrane region" description="Helical" evidence="1">
    <location>
        <begin position="268"/>
        <end position="286"/>
    </location>
</feature>
<keyword evidence="1" id="KW-0472">Membrane</keyword>
<evidence type="ECO:0000256" key="1">
    <source>
        <dbReference type="SAM" id="Phobius"/>
    </source>
</evidence>
<keyword evidence="3" id="KW-1185">Reference proteome</keyword>
<proteinExistence type="predicted"/>
<sequence>MTVYYLLLLLIVGLGLWIGRDGQGRAKRALYVGTVTLALIAVASLRYGIGFDYPNYIKYLFPQIRALPWGELLSSPAEPGFTILTKALMAISDTPFFLYTVYAVLTIGIVGYVVYRHSALPWLSMFCFVTLQYFASSMNLMRQTLAAAICLLAIPYLQKRRPLPYFLIVLLAASFHKTALILVAVYFLTLLPLNRYTAAAYAGGGLLIFLFSDFLMELALRFTNKTYTAGTVFYEGSSFSYIVILILLAAGVLLAGKRLLIKDERNVVYLDYMIYGIFFSALIVRHSIVERFALYFMMALILTVPMMVLSLRPDENAPVKSDGKFRSDKAKAAYERGQRREQRQVYYSVLAGVCVLCFVHFLLAANYKFHNTYPYYSIFSDEARSGQEIVYIPYGSDEPFQGLYVEE</sequence>
<dbReference type="AlphaFoldDB" id="A0A9X8Y7D0"/>
<feature type="transmembrane region" description="Helical" evidence="1">
    <location>
        <begin position="345"/>
        <end position="367"/>
    </location>
</feature>
<keyword evidence="1" id="KW-1133">Transmembrane helix</keyword>
<feature type="transmembrane region" description="Helical" evidence="1">
    <location>
        <begin position="6"/>
        <end position="22"/>
    </location>
</feature>
<dbReference type="Proteomes" id="UP000294682">
    <property type="component" value="Unassembled WGS sequence"/>
</dbReference>
<feature type="transmembrane region" description="Helical" evidence="1">
    <location>
        <begin position="239"/>
        <end position="256"/>
    </location>
</feature>
<keyword evidence="1" id="KW-0812">Transmembrane</keyword>
<organism evidence="2 3">
    <name type="scientific">Harryflintia acetispora</name>
    <dbReference type="NCBI Taxonomy" id="1849041"/>
    <lineage>
        <taxon>Bacteria</taxon>
        <taxon>Bacillati</taxon>
        <taxon>Bacillota</taxon>
        <taxon>Clostridia</taxon>
        <taxon>Eubacteriales</taxon>
        <taxon>Oscillospiraceae</taxon>
        <taxon>Harryflintia</taxon>
    </lineage>
</organism>
<reference evidence="2 3" key="1">
    <citation type="submission" date="2019-03" db="EMBL/GenBank/DDBJ databases">
        <title>Genomic Encyclopedia of Type Strains, Phase IV (KMG-IV): sequencing the most valuable type-strain genomes for metagenomic binning, comparative biology and taxonomic classification.</title>
        <authorList>
            <person name="Goeker M."/>
        </authorList>
    </citation>
    <scope>NUCLEOTIDE SEQUENCE [LARGE SCALE GENOMIC DNA]</scope>
    <source>
        <strain evidence="2 3">DSM 100433</strain>
    </source>
</reference>
<evidence type="ECO:0000313" key="3">
    <source>
        <dbReference type="Proteomes" id="UP000294682"/>
    </source>
</evidence>
<feature type="transmembrane region" description="Helical" evidence="1">
    <location>
        <begin position="163"/>
        <end position="191"/>
    </location>
</feature>